<evidence type="ECO:0000313" key="3">
    <source>
        <dbReference type="EMBL" id="KAJ8902428.1"/>
    </source>
</evidence>
<feature type="compositionally biased region" description="Basic and acidic residues" evidence="2">
    <location>
        <begin position="18"/>
        <end position="27"/>
    </location>
</feature>
<dbReference type="PANTHER" id="PTHR11937">
    <property type="entry name" value="ACTIN"/>
    <property type="match status" value="1"/>
</dbReference>
<name>A0AAV8ULJ4_9RHOD</name>
<feature type="region of interest" description="Disordered" evidence="2">
    <location>
        <begin position="1"/>
        <end position="48"/>
    </location>
</feature>
<evidence type="ECO:0000256" key="2">
    <source>
        <dbReference type="SAM" id="MobiDB-lite"/>
    </source>
</evidence>
<dbReference type="Gene3D" id="3.30.420.40">
    <property type="match status" value="2"/>
</dbReference>
<sequence length="557" mass="59890">MEDTKVATPLEGNGVSKVEGEKLDSGIKGENLLQNGSGSAGSGVDPMDTSAVGTTTVIQLGSYVTRYGGPNFVTPKSMRTAVAFSRLANAPDKADDKTSEDDDMWSEETFDGTLDSIVTNARMLSRRRGGGRPVPWAYRVEQLDTKAAEGEKVDAMTVVEDGAKVLVGNEAITVQNDKRYDVIEPIKAGRLNWEYRSKGAVRESLHILVKTVVQGSDSVILILPEQATRSDVAEVVDLTFQVNGIQRVFVHHSSVAAAFGAGLSSCVVVDIGHSSGYVVCMEDGTAVADSRVKIPYGGREVSAAIQVIADQYCERDICEGIDDSDEEAVLVAVKEQLCDASGEDNDSLAITNVALKDNRNLRVSVGVGLRSVAVSGLFYPKLLQVLSGAPQKVAPAADDDDSKWFDSLVDDTARAARAAAARPLGFFSTSSNPLPALDEAVEISLSRVVEGKPAEKKSELKRFLGAVLLVGGSCKILNLGRVLEQRLRAIVESKWPDIDSKVVEVVVGEKDMDPSELAWKGGAVMAHTESSVDFYVHIDEWKAHSVRTLREKAPFFW</sequence>
<dbReference type="SUPFAM" id="SSF53067">
    <property type="entry name" value="Actin-like ATPase domain"/>
    <property type="match status" value="2"/>
</dbReference>
<comment type="similarity">
    <text evidence="1">Belongs to the actin family.</text>
</comment>
<dbReference type="Pfam" id="PF00022">
    <property type="entry name" value="Actin"/>
    <property type="match status" value="1"/>
</dbReference>
<evidence type="ECO:0000256" key="1">
    <source>
        <dbReference type="RuleBase" id="RU000487"/>
    </source>
</evidence>
<protein>
    <recommendedName>
        <fullName evidence="5">Actin-related protein 8</fullName>
    </recommendedName>
</protein>
<dbReference type="InterPro" id="IPR004000">
    <property type="entry name" value="Actin"/>
</dbReference>
<reference evidence="3 4" key="1">
    <citation type="journal article" date="2023" name="Nat. Commun.">
        <title>Origin of minicircular mitochondrial genomes in red algae.</title>
        <authorList>
            <person name="Lee Y."/>
            <person name="Cho C.H."/>
            <person name="Lee Y.M."/>
            <person name="Park S.I."/>
            <person name="Yang J.H."/>
            <person name="West J.A."/>
            <person name="Bhattacharya D."/>
            <person name="Yoon H.S."/>
        </authorList>
    </citation>
    <scope>NUCLEOTIDE SEQUENCE [LARGE SCALE GENOMIC DNA]</scope>
    <source>
        <strain evidence="3 4">CCMP1338</strain>
        <tissue evidence="3">Whole cell</tissue>
    </source>
</reference>
<keyword evidence="4" id="KW-1185">Reference proteome</keyword>
<comment type="caution">
    <text evidence="3">The sequence shown here is derived from an EMBL/GenBank/DDBJ whole genome shotgun (WGS) entry which is preliminary data.</text>
</comment>
<gene>
    <name evidence="3" type="ORF">NDN08_006833</name>
</gene>
<dbReference type="SMART" id="SM00268">
    <property type="entry name" value="ACTIN"/>
    <property type="match status" value="1"/>
</dbReference>
<organism evidence="3 4">
    <name type="scientific">Rhodosorus marinus</name>
    <dbReference type="NCBI Taxonomy" id="101924"/>
    <lineage>
        <taxon>Eukaryota</taxon>
        <taxon>Rhodophyta</taxon>
        <taxon>Stylonematophyceae</taxon>
        <taxon>Stylonematales</taxon>
        <taxon>Stylonemataceae</taxon>
        <taxon>Rhodosorus</taxon>
    </lineage>
</organism>
<dbReference type="InterPro" id="IPR043129">
    <property type="entry name" value="ATPase_NBD"/>
</dbReference>
<evidence type="ECO:0008006" key="5">
    <source>
        <dbReference type="Google" id="ProtNLM"/>
    </source>
</evidence>
<dbReference type="AlphaFoldDB" id="A0AAV8ULJ4"/>
<dbReference type="Proteomes" id="UP001157974">
    <property type="component" value="Unassembled WGS sequence"/>
</dbReference>
<proteinExistence type="inferred from homology"/>
<evidence type="ECO:0000313" key="4">
    <source>
        <dbReference type="Proteomes" id="UP001157974"/>
    </source>
</evidence>
<accession>A0AAV8ULJ4</accession>
<dbReference type="EMBL" id="JAMWBK010000009">
    <property type="protein sequence ID" value="KAJ8902428.1"/>
    <property type="molecule type" value="Genomic_DNA"/>
</dbReference>